<dbReference type="Proteomes" id="UP000887574">
    <property type="component" value="Unplaced"/>
</dbReference>
<feature type="signal peptide" evidence="1">
    <location>
        <begin position="1"/>
        <end position="22"/>
    </location>
</feature>
<name>A0A915EA25_9BILA</name>
<accession>A0A915EA25</accession>
<keyword evidence="2" id="KW-1185">Reference proteome</keyword>
<evidence type="ECO:0000256" key="1">
    <source>
        <dbReference type="SAM" id="SignalP"/>
    </source>
</evidence>
<evidence type="ECO:0000313" key="2">
    <source>
        <dbReference type="Proteomes" id="UP000887574"/>
    </source>
</evidence>
<protein>
    <submittedName>
        <fullName evidence="3">Uncharacterized protein</fullName>
    </submittedName>
</protein>
<dbReference type="AlphaFoldDB" id="A0A915EA25"/>
<dbReference type="WBParaSite" id="jg3128">
    <property type="protein sequence ID" value="jg3128"/>
    <property type="gene ID" value="jg3128"/>
</dbReference>
<feature type="chain" id="PRO_5036758825" evidence="1">
    <location>
        <begin position="23"/>
        <end position="78"/>
    </location>
</feature>
<evidence type="ECO:0000313" key="3">
    <source>
        <dbReference type="WBParaSite" id="jg3128"/>
    </source>
</evidence>
<keyword evidence="1" id="KW-0732">Signal</keyword>
<organism evidence="2 3">
    <name type="scientific">Ditylenchus dipsaci</name>
    <dbReference type="NCBI Taxonomy" id="166011"/>
    <lineage>
        <taxon>Eukaryota</taxon>
        <taxon>Metazoa</taxon>
        <taxon>Ecdysozoa</taxon>
        <taxon>Nematoda</taxon>
        <taxon>Chromadorea</taxon>
        <taxon>Rhabditida</taxon>
        <taxon>Tylenchina</taxon>
        <taxon>Tylenchomorpha</taxon>
        <taxon>Sphaerularioidea</taxon>
        <taxon>Anguinidae</taxon>
        <taxon>Anguininae</taxon>
        <taxon>Ditylenchus</taxon>
    </lineage>
</organism>
<proteinExistence type="predicted"/>
<sequence>MKFALVATFVLLLAINMILTSGAEKNPEAVQDISAQNKFTGFLHRNAHPCVPPPCYATHCKGSAACQQMAAKCGCCQC</sequence>
<reference evidence="3" key="1">
    <citation type="submission" date="2022-11" db="UniProtKB">
        <authorList>
            <consortium name="WormBaseParasite"/>
        </authorList>
    </citation>
    <scope>IDENTIFICATION</scope>
</reference>